<name>A0AA86TMG1_9EUKA</name>
<protein>
    <submittedName>
        <fullName evidence="2">Hypothetical_protein</fullName>
    </submittedName>
</protein>
<comment type="caution">
    <text evidence="1">The sequence shown here is derived from an EMBL/GenBank/DDBJ whole genome shotgun (WGS) entry which is preliminary data.</text>
</comment>
<keyword evidence="3" id="KW-1185">Reference proteome</keyword>
<dbReference type="AlphaFoldDB" id="A0AA86TMG1"/>
<sequence length="114" mass="13386">MSKQSINKQKTKISMLLQMILLAMKKQELVLRIYNMDLINGVRRNKQYNLELSSRLTIKVNSIKHLLSKIKEGNYFEVEKQRGRKPFVTTEHLKTVGQFVVNQNGSIKRSQFTF</sequence>
<dbReference type="EMBL" id="CATOUU010000126">
    <property type="protein sequence ID" value="CAI9917263.1"/>
    <property type="molecule type" value="Genomic_DNA"/>
</dbReference>
<evidence type="ECO:0000313" key="2">
    <source>
        <dbReference type="EMBL" id="CAL6057493.1"/>
    </source>
</evidence>
<reference evidence="1" key="1">
    <citation type="submission" date="2023-06" db="EMBL/GenBank/DDBJ databases">
        <authorList>
            <person name="Kurt Z."/>
        </authorList>
    </citation>
    <scope>NUCLEOTIDE SEQUENCE</scope>
</reference>
<gene>
    <name evidence="2" type="ORF">HINF_LOCUS47535</name>
    <name evidence="1" type="ORF">HINF_LOCUS4908</name>
</gene>
<organism evidence="1">
    <name type="scientific">Hexamita inflata</name>
    <dbReference type="NCBI Taxonomy" id="28002"/>
    <lineage>
        <taxon>Eukaryota</taxon>
        <taxon>Metamonada</taxon>
        <taxon>Diplomonadida</taxon>
        <taxon>Hexamitidae</taxon>
        <taxon>Hexamitinae</taxon>
        <taxon>Hexamita</taxon>
    </lineage>
</organism>
<evidence type="ECO:0000313" key="3">
    <source>
        <dbReference type="Proteomes" id="UP001642409"/>
    </source>
</evidence>
<reference evidence="2 3" key="2">
    <citation type="submission" date="2024-07" db="EMBL/GenBank/DDBJ databases">
        <authorList>
            <person name="Akdeniz Z."/>
        </authorList>
    </citation>
    <scope>NUCLEOTIDE SEQUENCE [LARGE SCALE GENOMIC DNA]</scope>
</reference>
<dbReference type="Proteomes" id="UP001642409">
    <property type="component" value="Unassembled WGS sequence"/>
</dbReference>
<evidence type="ECO:0000313" key="1">
    <source>
        <dbReference type="EMBL" id="CAI9917263.1"/>
    </source>
</evidence>
<dbReference type="EMBL" id="CAXDID020000214">
    <property type="protein sequence ID" value="CAL6057493.1"/>
    <property type="molecule type" value="Genomic_DNA"/>
</dbReference>
<proteinExistence type="predicted"/>
<accession>A0AA86TMG1</accession>